<dbReference type="Proteomes" id="UP001194579">
    <property type="component" value="Unassembled WGS sequence"/>
</dbReference>
<organism evidence="3 5">
    <name type="scientific">Pectobacterium parmentieri</name>
    <dbReference type="NCBI Taxonomy" id="1905730"/>
    <lineage>
        <taxon>Bacteria</taxon>
        <taxon>Pseudomonadati</taxon>
        <taxon>Pseudomonadota</taxon>
        <taxon>Gammaproteobacteria</taxon>
        <taxon>Enterobacterales</taxon>
        <taxon>Pectobacteriaceae</taxon>
        <taxon>Pectobacterium</taxon>
    </lineage>
</organism>
<evidence type="ECO:0000313" key="3">
    <source>
        <dbReference type="EMBL" id="AFI89289.1"/>
    </source>
</evidence>
<keyword evidence="6" id="KW-1185">Reference proteome</keyword>
<accession>A0A0H3I1Q0</accession>
<comment type="similarity">
    <text evidence="1">Belongs to the YciI family.</text>
</comment>
<proteinExistence type="inferred from homology"/>
<dbReference type="HOGENOM" id="CLU_110355_6_0_6"/>
<reference evidence="6" key="3">
    <citation type="submission" date="2023-07" db="EMBL/GenBank/DDBJ databases">
        <title>Identification of Pectobacterium versatile causing blackleg of potato from New York State with a whole genome sequencing approach.</title>
        <authorList>
            <person name="Ma X."/>
            <person name="Swingle B."/>
        </authorList>
    </citation>
    <scope>NUCLEOTIDE SEQUENCE [LARGE SCALE GENOMIC DNA]</scope>
    <source>
        <strain evidence="6">NY1588A</strain>
    </source>
</reference>
<dbReference type="InterPro" id="IPR005545">
    <property type="entry name" value="YCII"/>
</dbReference>
<name>A0A0H3I1Q0_PECPM</name>
<evidence type="ECO:0000313" key="6">
    <source>
        <dbReference type="Proteomes" id="UP001194579"/>
    </source>
</evidence>
<dbReference type="Proteomes" id="UP000008044">
    <property type="component" value="Chromosome"/>
</dbReference>
<reference evidence="4" key="4">
    <citation type="submission" date="2024-05" db="EMBL/GenBank/DDBJ databases">
        <title>Identification of Pectobacterium versatile causing blackleg of potato from New York State with a whole genome sequencing approach.</title>
        <authorList>
            <person name="Ma X."/>
            <person name="Swingle B."/>
        </authorList>
    </citation>
    <scope>NUCLEOTIDE SEQUENCE</scope>
    <source>
        <strain evidence="4">NY1588A</strain>
    </source>
</reference>
<dbReference type="Gene3D" id="3.30.70.1060">
    <property type="entry name" value="Dimeric alpha+beta barrel"/>
    <property type="match status" value="1"/>
</dbReference>
<dbReference type="PANTHER" id="PTHR37828:SF1">
    <property type="entry name" value="YCII-RELATED DOMAIN-CONTAINING PROTEIN"/>
    <property type="match status" value="1"/>
</dbReference>
<sequence length="102" mass="11075">MLYAITLSYTSPKDELEKSIDAHKKWLADNLKKGNVIFAGPLEDGSGGFILAYGLALSDIEDILSDDPFVNLGLVKTEIKAIEPGVCSSHFYAEWAGDAKLL</sequence>
<dbReference type="InterPro" id="IPR011008">
    <property type="entry name" value="Dimeric_a/b-barrel"/>
</dbReference>
<dbReference type="KEGG" id="pec:W5S_1188"/>
<dbReference type="SUPFAM" id="SSF54909">
    <property type="entry name" value="Dimeric alpha+beta barrel"/>
    <property type="match status" value="1"/>
</dbReference>
<evidence type="ECO:0000259" key="2">
    <source>
        <dbReference type="Pfam" id="PF03795"/>
    </source>
</evidence>
<dbReference type="RefSeq" id="WP_014698979.1">
    <property type="nucleotide sequence ID" value="NC_017845.1"/>
</dbReference>
<dbReference type="Pfam" id="PF03795">
    <property type="entry name" value="YCII"/>
    <property type="match status" value="1"/>
</dbReference>
<dbReference type="EMBL" id="CP003415">
    <property type="protein sequence ID" value="AFI89289.1"/>
    <property type="molecule type" value="Genomic_DNA"/>
</dbReference>
<evidence type="ECO:0000313" key="5">
    <source>
        <dbReference type="Proteomes" id="UP000008044"/>
    </source>
</evidence>
<dbReference type="EMBL" id="WABS01000019">
    <property type="protein sequence ID" value="MBI0555005.1"/>
    <property type="molecule type" value="Genomic_DNA"/>
</dbReference>
<dbReference type="AlphaFoldDB" id="A0A0H3I1Q0"/>
<protein>
    <submittedName>
        <fullName evidence="3">YCII like protein</fullName>
    </submittedName>
</protein>
<dbReference type="PANTHER" id="PTHR37828">
    <property type="entry name" value="GSR2449 PROTEIN"/>
    <property type="match status" value="1"/>
</dbReference>
<reference evidence="3 5" key="1">
    <citation type="journal article" date="2012" name="J. Bacteriol.">
        <title>Genome sequence of Pectobacterium sp. strain SCC3193.</title>
        <authorList>
            <person name="Koskinen J.P."/>
            <person name="Laine P."/>
            <person name="Niemi O."/>
            <person name="Nykyri J."/>
            <person name="Harjunpaa H."/>
            <person name="Auvinen P."/>
            <person name="Paulin L."/>
            <person name="Pirhonen M."/>
            <person name="Palva T."/>
            <person name="Holm L."/>
        </authorList>
    </citation>
    <scope>NUCLEOTIDE SEQUENCE [LARGE SCALE GENOMIC DNA]</scope>
    <source>
        <strain evidence="3 5">SCC3193</strain>
    </source>
</reference>
<reference evidence="3" key="2">
    <citation type="submission" date="2012-03" db="EMBL/GenBank/DDBJ databases">
        <authorList>
            <person name="Koskinen P."/>
            <person name="Laine P."/>
            <person name="Niemi O."/>
            <person name="Nykyri J."/>
            <person name="Harjunpaa H."/>
            <person name="Auvinen P."/>
            <person name="Paulin L."/>
            <person name="Pirhonen M."/>
            <person name="Palva T."/>
            <person name="Holm L."/>
        </authorList>
    </citation>
    <scope>NUCLEOTIDE SEQUENCE</scope>
    <source>
        <strain evidence="3">SCC3193</strain>
    </source>
</reference>
<evidence type="ECO:0000313" key="4">
    <source>
        <dbReference type="EMBL" id="MBI0555005.1"/>
    </source>
</evidence>
<dbReference type="PATRIC" id="fig|1166016.3.peg.1194"/>
<evidence type="ECO:0000256" key="1">
    <source>
        <dbReference type="ARBA" id="ARBA00007689"/>
    </source>
</evidence>
<gene>
    <name evidence="3" type="ordered locus">W5S_1188</name>
    <name evidence="4" type="ORF">F6Q06_10960</name>
</gene>
<feature type="domain" description="YCII-related" evidence="2">
    <location>
        <begin position="1"/>
        <end position="77"/>
    </location>
</feature>
<dbReference type="eggNOG" id="COG2350">
    <property type="taxonomic scope" value="Bacteria"/>
</dbReference>
<dbReference type="STRING" id="1905730.W5S_1188"/>